<reference evidence="3" key="1">
    <citation type="submission" date="2010-10" db="EMBL/GenBank/DDBJ databases">
        <title>The complete genome of Halanaerobium praevalens DSM 2228.</title>
        <authorList>
            <consortium name="US DOE Joint Genome Institute (JGI-PGF)"/>
            <person name="Lucas S."/>
            <person name="Copeland A."/>
            <person name="Lapidus A."/>
            <person name="Glavina del Rio T."/>
            <person name="Dalin E."/>
            <person name="Tice H."/>
            <person name="Bruce D."/>
            <person name="Goodwin L."/>
            <person name="Pitluck S."/>
            <person name="Kyrpides N."/>
            <person name="Mavromatis K."/>
            <person name="Ivanova N."/>
            <person name="Ovchinnikova G."/>
            <person name="Chertkov O."/>
            <person name="Detter J.C."/>
            <person name="Han C."/>
            <person name="Larimer F."/>
            <person name="Land M."/>
            <person name="Hauser L."/>
            <person name="Markowitz V."/>
            <person name="Cheng J.-F."/>
            <person name="Hugenholtz P."/>
            <person name="Woyke T."/>
            <person name="Wu D."/>
            <person name="Tindall B."/>
            <person name="Pomrenke H.G."/>
            <person name="Brambilla E."/>
            <person name="Klenk H.-P."/>
            <person name="Eisen J.A."/>
        </authorList>
    </citation>
    <scope>NUCLEOTIDE SEQUENCE [LARGE SCALE GENOMIC DNA]</scope>
    <source>
        <strain evidence="3">ATCC 33744 / DSM 2228 / GSL</strain>
    </source>
</reference>
<keyword evidence="1" id="KW-0812">Transmembrane</keyword>
<dbReference type="InterPro" id="IPR006938">
    <property type="entry name" value="DUF624"/>
</dbReference>
<feature type="transmembrane region" description="Helical" evidence="1">
    <location>
        <begin position="20"/>
        <end position="49"/>
    </location>
</feature>
<evidence type="ECO:0008006" key="4">
    <source>
        <dbReference type="Google" id="ProtNLM"/>
    </source>
</evidence>
<evidence type="ECO:0000256" key="1">
    <source>
        <dbReference type="SAM" id="Phobius"/>
    </source>
</evidence>
<sequence>MQKKYLNYDGPLFSFFKLVYKILLLNFLWLFFSLALVSIGASTTALFYLSFKLVNKESIASIPQAFYQSFKLNFKKASLIWLILLTAFYLIYVNLININLIPVELAKYIYFLQLVVFFELLLISIYIFPLLARHHVDLFNAFKASFVMANRHFLTTIKCLSFFPLIYLVLSWNSFFVLFTAVFYALWVAYILKGLFIQYRT</sequence>
<keyword evidence="1" id="KW-1133">Transmembrane helix</keyword>
<reference evidence="2 3" key="2">
    <citation type="journal article" date="2011" name="Stand. Genomic Sci.">
        <title>Complete genome sequence of the extremely halophilic Halanaerobium praevalens type strain (GSL).</title>
        <authorList>
            <person name="Ivanova N."/>
            <person name="Sikorski J."/>
            <person name="Chertkov O."/>
            <person name="Nolan M."/>
            <person name="Lucas S."/>
            <person name="Hammon N."/>
            <person name="Deshpande S."/>
            <person name="Cheng J.F."/>
            <person name="Tapia R."/>
            <person name="Han C."/>
            <person name="Goodwin L."/>
            <person name="Pitluck S."/>
            <person name="Huntemann M."/>
            <person name="Liolios K."/>
            <person name="Pagani I."/>
            <person name="Mavromatis K."/>
            <person name="Ovchinikova G."/>
            <person name="Pati A."/>
            <person name="Chen A."/>
            <person name="Palaniappan K."/>
            <person name="Land M."/>
            <person name="Hauser L."/>
            <person name="Brambilla E.M."/>
            <person name="Kannan K.P."/>
            <person name="Rohde M."/>
            <person name="Tindall B.J."/>
            <person name="Goker M."/>
            <person name="Detter J.C."/>
            <person name="Woyke T."/>
            <person name="Bristow J."/>
            <person name="Eisen J.A."/>
            <person name="Markowitz V."/>
            <person name="Hugenholtz P."/>
            <person name="Kyrpides N.C."/>
            <person name="Klenk H.P."/>
            <person name="Lapidus A."/>
        </authorList>
    </citation>
    <scope>NUCLEOTIDE SEQUENCE [LARGE SCALE GENOMIC DNA]</scope>
    <source>
        <strain evidence="3">ATCC 33744 / DSM 2228 / GSL</strain>
    </source>
</reference>
<feature type="transmembrane region" description="Helical" evidence="1">
    <location>
        <begin position="79"/>
        <end position="102"/>
    </location>
</feature>
<organism evidence="2 3">
    <name type="scientific">Halanaerobium praevalens (strain ATCC 33744 / DSM 2228 / GSL)</name>
    <dbReference type="NCBI Taxonomy" id="572479"/>
    <lineage>
        <taxon>Bacteria</taxon>
        <taxon>Bacillati</taxon>
        <taxon>Bacillota</taxon>
        <taxon>Clostridia</taxon>
        <taxon>Halanaerobiales</taxon>
        <taxon>Halanaerobiaceae</taxon>
        <taxon>Halanaerobium</taxon>
    </lineage>
</organism>
<dbReference type="RefSeq" id="WP_014554198.1">
    <property type="nucleotide sequence ID" value="NC_017455.1"/>
</dbReference>
<keyword evidence="1" id="KW-0472">Membrane</keyword>
<evidence type="ECO:0000313" key="3">
    <source>
        <dbReference type="Proteomes" id="UP000006866"/>
    </source>
</evidence>
<dbReference type="EMBL" id="CP002175">
    <property type="protein sequence ID" value="ADO78182.1"/>
    <property type="molecule type" value="Genomic_DNA"/>
</dbReference>
<feature type="transmembrane region" description="Helical" evidence="1">
    <location>
        <begin position="176"/>
        <end position="196"/>
    </location>
</feature>
<dbReference type="KEGG" id="hpk:Hprae_2063"/>
<protein>
    <recommendedName>
        <fullName evidence="4">Integral membrane protein</fullName>
    </recommendedName>
</protein>
<dbReference type="HOGENOM" id="CLU_081578_2_1_9"/>
<feature type="transmembrane region" description="Helical" evidence="1">
    <location>
        <begin position="108"/>
        <end position="132"/>
    </location>
</feature>
<accession>E3DS34</accession>
<dbReference type="OrthoDB" id="9814991at2"/>
<dbReference type="PATRIC" id="fig|572479.3.peg.2100"/>
<dbReference type="Proteomes" id="UP000006866">
    <property type="component" value="Chromosome"/>
</dbReference>
<dbReference type="AlphaFoldDB" id="E3DS34"/>
<proteinExistence type="predicted"/>
<evidence type="ECO:0000313" key="2">
    <source>
        <dbReference type="EMBL" id="ADO78182.1"/>
    </source>
</evidence>
<keyword evidence="3" id="KW-1185">Reference proteome</keyword>
<dbReference type="eggNOG" id="COG5578">
    <property type="taxonomic scope" value="Bacteria"/>
</dbReference>
<name>E3DS34_HALPG</name>
<dbReference type="Pfam" id="PF04854">
    <property type="entry name" value="DUF624"/>
    <property type="match status" value="1"/>
</dbReference>
<gene>
    <name evidence="2" type="ordered locus">Hprae_2063</name>
</gene>
<dbReference type="STRING" id="572479.Hprae_2063"/>